<feature type="compositionally biased region" description="Polar residues" evidence="1">
    <location>
        <begin position="221"/>
        <end position="237"/>
    </location>
</feature>
<feature type="non-terminal residue" evidence="2">
    <location>
        <position position="1"/>
    </location>
</feature>
<feature type="compositionally biased region" description="Polar residues" evidence="1">
    <location>
        <begin position="757"/>
        <end position="768"/>
    </location>
</feature>
<dbReference type="OrthoDB" id="9332038at2759"/>
<feature type="region of interest" description="Disordered" evidence="1">
    <location>
        <begin position="790"/>
        <end position="817"/>
    </location>
</feature>
<dbReference type="STRING" id="331657.A0A4U0V940"/>
<feature type="compositionally biased region" description="Gly residues" evidence="1">
    <location>
        <begin position="192"/>
        <end position="201"/>
    </location>
</feature>
<comment type="caution">
    <text evidence="2">The sequence shown here is derived from an EMBL/GenBank/DDBJ whole genome shotgun (WGS) entry which is preliminary data.</text>
</comment>
<gene>
    <name evidence="2" type="ORF">B0A49_12763</name>
</gene>
<protein>
    <submittedName>
        <fullName evidence="2">Uncharacterized protein</fullName>
    </submittedName>
</protein>
<feature type="compositionally biased region" description="Polar residues" evidence="1">
    <location>
        <begin position="709"/>
        <end position="742"/>
    </location>
</feature>
<feature type="compositionally biased region" description="Low complexity" evidence="1">
    <location>
        <begin position="251"/>
        <end position="266"/>
    </location>
</feature>
<feature type="region of interest" description="Disordered" evidence="1">
    <location>
        <begin position="444"/>
        <end position="472"/>
    </location>
</feature>
<feature type="compositionally biased region" description="Low complexity" evidence="1">
    <location>
        <begin position="338"/>
        <end position="349"/>
    </location>
</feature>
<evidence type="ECO:0000313" key="2">
    <source>
        <dbReference type="EMBL" id="TKA45391.1"/>
    </source>
</evidence>
<organism evidence="2 3">
    <name type="scientific">Cryomyces minteri</name>
    <dbReference type="NCBI Taxonomy" id="331657"/>
    <lineage>
        <taxon>Eukaryota</taxon>
        <taxon>Fungi</taxon>
        <taxon>Dikarya</taxon>
        <taxon>Ascomycota</taxon>
        <taxon>Pezizomycotina</taxon>
        <taxon>Dothideomycetes</taxon>
        <taxon>Dothideomycetes incertae sedis</taxon>
        <taxon>Cryomyces</taxon>
    </lineage>
</organism>
<evidence type="ECO:0000313" key="3">
    <source>
        <dbReference type="Proteomes" id="UP000308768"/>
    </source>
</evidence>
<proteinExistence type="predicted"/>
<feature type="compositionally biased region" description="Basic and acidic residues" evidence="1">
    <location>
        <begin position="678"/>
        <end position="694"/>
    </location>
</feature>
<feature type="compositionally biased region" description="Polar residues" evidence="1">
    <location>
        <begin position="515"/>
        <end position="531"/>
    </location>
</feature>
<keyword evidence="3" id="KW-1185">Reference proteome</keyword>
<feature type="non-terminal residue" evidence="2">
    <location>
        <position position="882"/>
    </location>
</feature>
<dbReference type="AlphaFoldDB" id="A0A4U0V940"/>
<feature type="region of interest" description="Disordered" evidence="1">
    <location>
        <begin position="586"/>
        <end position="768"/>
    </location>
</feature>
<feature type="compositionally biased region" description="Polar residues" evidence="1">
    <location>
        <begin position="450"/>
        <end position="462"/>
    </location>
</feature>
<feature type="compositionally biased region" description="Low complexity" evidence="1">
    <location>
        <begin position="637"/>
        <end position="651"/>
    </location>
</feature>
<feature type="region of interest" description="Disordered" evidence="1">
    <location>
        <begin position="334"/>
        <end position="353"/>
    </location>
</feature>
<feature type="region of interest" description="Disordered" evidence="1">
    <location>
        <begin position="498"/>
        <end position="552"/>
    </location>
</feature>
<reference evidence="2 3" key="1">
    <citation type="submission" date="2017-03" db="EMBL/GenBank/DDBJ databases">
        <title>Genomes of endolithic fungi from Antarctica.</title>
        <authorList>
            <person name="Coleine C."/>
            <person name="Masonjones S."/>
            <person name="Stajich J.E."/>
        </authorList>
    </citation>
    <scope>NUCLEOTIDE SEQUENCE [LARGE SCALE GENOMIC DNA]</scope>
    <source>
        <strain evidence="2 3">CCFEE 5187</strain>
    </source>
</reference>
<dbReference type="Proteomes" id="UP000308768">
    <property type="component" value="Unassembled WGS sequence"/>
</dbReference>
<name>A0A4U0V940_9PEZI</name>
<sequence length="882" mass="95776">QQQVPVKTNGCNLRATDDEHLTFELRGRHLRSPGRLGLWSGRPSAKEVSEDRGGRRHSLDEKTEWFDGLYTRFDRLQIELCTQAAIDPARPEGAPRAAAIGLFTFEEVWVISENTAPQNSNRPSLPASGSEPFFAAHAAKGSNSRFSFANTTNTEQRRVDSTGSSDFLPSVSFDDFHQRITPFDTGVSGYSVSGGSGGASEIGGLEDDMTKTFGTNRDPPGSTTGFRPRANRTQSLSRPLGSAPRQLSQTSSNLASMPLPSAPLSPTRDSQSYMGVEASFDFTEPSTSPKWASDATDRTHAGRQNYRTVSVFDTEEDQRDSIVLTFQSLRAASGAGGSRLSQNLSNSRLPTLKPRNVYSSADRHDETVPPVPAIPKAYESPKEQIEQLCPLNPQKISSYFADDETTGTAMRQNYGMADTLTPDFTSTAGLSTDPPRARREYRHRRGLTVGTGSNADKTSATQHGDKKNLQPLRLPPLNLLPLSTPTAARIALFPAPSAEVDERRTTPPLERSFAKTPNTPMTASKATFFSRSRQDEDDMSDNRNLRSSSSHNALRGAFDHSAFMDTANSFNMPMPAIVNRNAITPFASGSLPKGSGEFGRIRSMPDDEYTLNSYDKGSYTPRINGPRAQLPKPAQDTSSSTSNEELETPSSGSSTRRKLSLGWRRSSSKASHTSQPAEEERPPPPPPTHKDMGPPRHNGMPPPRLPASATWSGPINGIYSSPASTGTPSSFDSGKMQSSTAALASERDSAKVKTPRTGWTTVSHHQPISQDAALSAARSASSSILTPMHRMLGSKGSLGGLKARTPETGSDKDDLAADEEMRKLGSKRRDFETAAKELDELRKRAVPRERVGGAQALQKGNLNIFERGEIIDYKDIYFCGTG</sequence>
<feature type="region of interest" description="Disordered" evidence="1">
    <location>
        <begin position="192"/>
        <end position="271"/>
    </location>
</feature>
<dbReference type="EMBL" id="NAJN01003009">
    <property type="protein sequence ID" value="TKA45391.1"/>
    <property type="molecule type" value="Genomic_DNA"/>
</dbReference>
<evidence type="ECO:0000256" key="1">
    <source>
        <dbReference type="SAM" id="MobiDB-lite"/>
    </source>
</evidence>
<accession>A0A4U0V940</accession>